<dbReference type="PANTHER" id="PTHR43344">
    <property type="entry name" value="PHOSPHOSERINE PHOSPHATASE"/>
    <property type="match status" value="1"/>
</dbReference>
<proteinExistence type="predicted"/>
<reference evidence="3 4" key="1">
    <citation type="submission" date="2016-05" db="EMBL/GenBank/DDBJ databases">
        <title>A degradative enzymes factory behind the ericoid mycorrhizal symbiosis.</title>
        <authorList>
            <consortium name="DOE Joint Genome Institute"/>
            <person name="Martino E."/>
            <person name="Morin E."/>
            <person name="Grelet G."/>
            <person name="Kuo A."/>
            <person name="Kohler A."/>
            <person name="Daghino S."/>
            <person name="Barry K."/>
            <person name="Choi C."/>
            <person name="Cichocki N."/>
            <person name="Clum A."/>
            <person name="Copeland A."/>
            <person name="Hainaut M."/>
            <person name="Haridas S."/>
            <person name="Labutti K."/>
            <person name="Lindquist E."/>
            <person name="Lipzen A."/>
            <person name="Khouja H.-R."/>
            <person name="Murat C."/>
            <person name="Ohm R."/>
            <person name="Olson A."/>
            <person name="Spatafora J."/>
            <person name="Veneault-Fourrey C."/>
            <person name="Henrissat B."/>
            <person name="Grigoriev I."/>
            <person name="Martin F."/>
            <person name="Perotto S."/>
        </authorList>
    </citation>
    <scope>NUCLEOTIDE SEQUENCE [LARGE SCALE GENOMIC DNA]</scope>
    <source>
        <strain evidence="3 4">UAMH 7357</strain>
    </source>
</reference>
<dbReference type="GO" id="GO:0005737">
    <property type="term" value="C:cytoplasm"/>
    <property type="evidence" value="ECO:0007669"/>
    <property type="project" value="TreeGrafter"/>
</dbReference>
<feature type="domain" description="Phosphoribosyltransferase" evidence="2">
    <location>
        <begin position="500"/>
        <end position="675"/>
    </location>
</feature>
<dbReference type="InterPro" id="IPR036412">
    <property type="entry name" value="HAD-like_sf"/>
</dbReference>
<dbReference type="InterPro" id="IPR029057">
    <property type="entry name" value="PRTase-like"/>
</dbReference>
<dbReference type="InterPro" id="IPR000836">
    <property type="entry name" value="PRTase_dom"/>
</dbReference>
<protein>
    <recommendedName>
        <fullName evidence="2">Phosphoribosyltransferase domain-containing protein</fullName>
    </recommendedName>
</protein>
<evidence type="ECO:0000256" key="1">
    <source>
        <dbReference type="SAM" id="MobiDB-lite"/>
    </source>
</evidence>
<organism evidence="3 4">
    <name type="scientific">Hyaloscypha hepaticicola</name>
    <dbReference type="NCBI Taxonomy" id="2082293"/>
    <lineage>
        <taxon>Eukaryota</taxon>
        <taxon>Fungi</taxon>
        <taxon>Dikarya</taxon>
        <taxon>Ascomycota</taxon>
        <taxon>Pezizomycotina</taxon>
        <taxon>Leotiomycetes</taxon>
        <taxon>Helotiales</taxon>
        <taxon>Hyaloscyphaceae</taxon>
        <taxon>Hyaloscypha</taxon>
    </lineage>
</organism>
<dbReference type="InterPro" id="IPR023214">
    <property type="entry name" value="HAD_sf"/>
</dbReference>
<dbReference type="STRING" id="1745343.A0A2J6PDL1"/>
<dbReference type="Gene3D" id="3.40.50.300">
    <property type="entry name" value="P-loop containing nucleotide triphosphate hydrolases"/>
    <property type="match status" value="1"/>
</dbReference>
<dbReference type="AlphaFoldDB" id="A0A2J6PDL1"/>
<dbReference type="GO" id="GO:0036424">
    <property type="term" value="F:L-phosphoserine phosphatase activity"/>
    <property type="evidence" value="ECO:0007669"/>
    <property type="project" value="TreeGrafter"/>
</dbReference>
<dbReference type="Pfam" id="PF13207">
    <property type="entry name" value="AAA_17"/>
    <property type="match status" value="1"/>
</dbReference>
<dbReference type="GO" id="GO:0006564">
    <property type="term" value="P:L-serine biosynthetic process"/>
    <property type="evidence" value="ECO:0007669"/>
    <property type="project" value="TreeGrafter"/>
</dbReference>
<dbReference type="Proteomes" id="UP000235672">
    <property type="component" value="Unassembled WGS sequence"/>
</dbReference>
<evidence type="ECO:0000313" key="3">
    <source>
        <dbReference type="EMBL" id="PMD12073.1"/>
    </source>
</evidence>
<dbReference type="Gene3D" id="3.40.50.1000">
    <property type="entry name" value="HAD superfamily/HAD-like"/>
    <property type="match status" value="1"/>
</dbReference>
<accession>A0A2J6PDL1</accession>
<evidence type="ECO:0000313" key="4">
    <source>
        <dbReference type="Proteomes" id="UP000235672"/>
    </source>
</evidence>
<dbReference type="GO" id="GO:0000287">
    <property type="term" value="F:magnesium ion binding"/>
    <property type="evidence" value="ECO:0007669"/>
    <property type="project" value="TreeGrafter"/>
</dbReference>
<dbReference type="Gene3D" id="3.40.50.2020">
    <property type="match status" value="1"/>
</dbReference>
<evidence type="ECO:0000259" key="2">
    <source>
        <dbReference type="Pfam" id="PF14681"/>
    </source>
</evidence>
<dbReference type="SUPFAM" id="SSF52540">
    <property type="entry name" value="P-loop containing nucleoside triphosphate hydrolases"/>
    <property type="match status" value="1"/>
</dbReference>
<dbReference type="EMBL" id="KZ613568">
    <property type="protein sequence ID" value="PMD12073.1"/>
    <property type="molecule type" value="Genomic_DNA"/>
</dbReference>
<dbReference type="SUPFAM" id="SSF56784">
    <property type="entry name" value="HAD-like"/>
    <property type="match status" value="1"/>
</dbReference>
<keyword evidence="4" id="KW-1185">Reference proteome</keyword>
<dbReference type="InterPro" id="IPR027417">
    <property type="entry name" value="P-loop_NTPase"/>
</dbReference>
<dbReference type="Pfam" id="PF12710">
    <property type="entry name" value="HAD"/>
    <property type="match status" value="1"/>
</dbReference>
<dbReference type="CDD" id="cd06223">
    <property type="entry name" value="PRTases_typeI"/>
    <property type="match status" value="1"/>
</dbReference>
<dbReference type="SUPFAM" id="SSF53271">
    <property type="entry name" value="PRTase-like"/>
    <property type="match status" value="1"/>
</dbReference>
<dbReference type="InterPro" id="IPR050582">
    <property type="entry name" value="HAD-like_SerB"/>
</dbReference>
<name>A0A2J6PDL1_9HELO</name>
<dbReference type="Pfam" id="PF14681">
    <property type="entry name" value="UPRTase"/>
    <property type="match status" value="1"/>
</dbReference>
<dbReference type="OrthoDB" id="5416609at2759"/>
<feature type="region of interest" description="Disordered" evidence="1">
    <location>
        <begin position="1"/>
        <end position="27"/>
    </location>
</feature>
<sequence length="679" mass="75764">MASNCENASSNMPSSTADHQLNESTALARQSASNKKAIVVGLYGIPGSGKTFLLEQLKAELGEEHFKFYDGSKMIENLVPGGLEAFQRLEEQEKVHWRQLATDTIGKECADTGRLGVVAGHFMFWPEEEEAGMPVHTRNDLNTYTHILYLNVPAELVAQRCLNDKERNRPTASIDHLRKWQQTETTQLRHLCYHHGILFSLVSPHPTMHKKVSMLLRDFRYHTENRNLSHAENRLDEVVAAGQGHLETVLVMDADRTLAATDSGSLFWEIVCNSQQSGEEVSRLKTLFSSPLGYTYTAFRQAALLYEETAEDEEFNTLCEEVASAVAMYPEFVSLLKLVAEQDHVSAVVVTCGLRRVWEKVLEREGLSKTVKVIGGGRITDELVVTAAVKAAMVTRLRDIHHIYVWSFGDSVLDLPMLSNADEAIVVVGEELTRSKTIDLALLNAIEHDGLSAKQALLPSKTSPRLNTTKLPLINLTDPEFINAVIRHHSQHPLQVLHATNRNAAKLLMTTMRNAKVAGPVLREAHHRVGWYLATEFLAEMLGVEEYPIPHVQGHQTSGYRLRNEKKTSIVALMRGAFPTSMFIHAKRPQDIEHHHISQQRTVVLVDSVVNSGKTVVEFVQHIHSLHATIHISVSDGLAQALACHSNFNIITLRLSENKFTGTGTTDTGNRLFNTTHLP</sequence>
<dbReference type="PANTHER" id="PTHR43344:SF20">
    <property type="entry name" value="URACIL PHOSPHORIBOSYLTRANSFERASE"/>
    <property type="match status" value="1"/>
</dbReference>
<gene>
    <name evidence="3" type="ORF">NA56DRAFT_715853</name>
</gene>